<dbReference type="CDD" id="cd03424">
    <property type="entry name" value="NUDIX_ADPRase_Nudt5_UGPPase_Nudt14"/>
    <property type="match status" value="1"/>
</dbReference>
<comment type="catalytic activity">
    <reaction evidence="1">
        <text>GDP-alpha-D-mannose + H2O = alpha-D-mannose 1-phosphate + GMP + 2 H(+)</text>
        <dbReference type="Rhea" id="RHEA:27978"/>
        <dbReference type="ChEBI" id="CHEBI:15377"/>
        <dbReference type="ChEBI" id="CHEBI:15378"/>
        <dbReference type="ChEBI" id="CHEBI:57527"/>
        <dbReference type="ChEBI" id="CHEBI:58115"/>
        <dbReference type="ChEBI" id="CHEBI:58409"/>
    </reaction>
</comment>
<dbReference type="EMBL" id="QLLL01000002">
    <property type="protein sequence ID" value="RAJ08835.1"/>
    <property type="molecule type" value="Genomic_DNA"/>
</dbReference>
<evidence type="ECO:0000256" key="4">
    <source>
        <dbReference type="ARBA" id="ARBA00016377"/>
    </source>
</evidence>
<reference evidence="9 10" key="1">
    <citation type="submission" date="2018-06" db="EMBL/GenBank/DDBJ databases">
        <title>Genomic Encyclopedia of Archaeal and Bacterial Type Strains, Phase II (KMG-II): from individual species to whole genera.</title>
        <authorList>
            <person name="Goeker M."/>
        </authorList>
    </citation>
    <scope>NUCLEOTIDE SEQUENCE [LARGE SCALE GENOMIC DNA]</scope>
    <source>
        <strain evidence="9 10">DSM 23857</strain>
    </source>
</reference>
<gene>
    <name evidence="9" type="ORF">LX64_01489</name>
</gene>
<dbReference type="InterPro" id="IPR000086">
    <property type="entry name" value="NUDIX_hydrolase_dom"/>
</dbReference>
<comment type="cofactor">
    <cofactor evidence="2">
        <name>Mg(2+)</name>
        <dbReference type="ChEBI" id="CHEBI:18420"/>
    </cofactor>
</comment>
<evidence type="ECO:0000313" key="9">
    <source>
        <dbReference type="EMBL" id="RAJ08835.1"/>
    </source>
</evidence>
<evidence type="ECO:0000259" key="8">
    <source>
        <dbReference type="PROSITE" id="PS51462"/>
    </source>
</evidence>
<dbReference type="Pfam" id="PF00293">
    <property type="entry name" value="NUDIX"/>
    <property type="match status" value="1"/>
</dbReference>
<evidence type="ECO:0000256" key="5">
    <source>
        <dbReference type="ARBA" id="ARBA00022801"/>
    </source>
</evidence>
<dbReference type="SUPFAM" id="SSF55811">
    <property type="entry name" value="Nudix"/>
    <property type="match status" value="1"/>
</dbReference>
<feature type="domain" description="Nudix hydrolase" evidence="8">
    <location>
        <begin position="46"/>
        <end position="176"/>
    </location>
</feature>
<sequence length="187" mass="21289">MDLKQDNSVWKVLNSSYVSQRPWFTARVDHVQLPNGNEIEEYYILEYPEWVNVIAITKEKEFVMVKQYRHGIAKTAYELCAGVVDATDTTFLAAAQRELLEETGYGNGRWTPYMQISANPGTHTNFTHCFLAEDVELVAPPTLEATEDLSVHLLQPADVVSILQANEMPQALHAAPLWRYIAEHRLL</sequence>
<dbReference type="AlphaFoldDB" id="A0A327QXZ0"/>
<accession>A0A327QXZ0</accession>
<evidence type="ECO:0000256" key="2">
    <source>
        <dbReference type="ARBA" id="ARBA00001946"/>
    </source>
</evidence>
<name>A0A327QXZ0_9BACT</name>
<dbReference type="Proteomes" id="UP000249547">
    <property type="component" value="Unassembled WGS sequence"/>
</dbReference>
<dbReference type="Gene3D" id="3.90.79.10">
    <property type="entry name" value="Nucleoside Triphosphate Pyrophosphohydrolase"/>
    <property type="match status" value="1"/>
</dbReference>
<evidence type="ECO:0000256" key="3">
    <source>
        <dbReference type="ARBA" id="ARBA00007275"/>
    </source>
</evidence>
<dbReference type="PANTHER" id="PTHR11839:SF18">
    <property type="entry name" value="NUDIX HYDROLASE DOMAIN-CONTAINING PROTEIN"/>
    <property type="match status" value="1"/>
</dbReference>
<evidence type="ECO:0000256" key="6">
    <source>
        <dbReference type="ARBA" id="ARBA00032162"/>
    </source>
</evidence>
<dbReference type="GO" id="GO:0019693">
    <property type="term" value="P:ribose phosphate metabolic process"/>
    <property type="evidence" value="ECO:0007669"/>
    <property type="project" value="TreeGrafter"/>
</dbReference>
<comment type="similarity">
    <text evidence="3">Belongs to the Nudix hydrolase family. NudK subfamily.</text>
</comment>
<evidence type="ECO:0000313" key="10">
    <source>
        <dbReference type="Proteomes" id="UP000249547"/>
    </source>
</evidence>
<keyword evidence="5" id="KW-0378">Hydrolase</keyword>
<proteinExistence type="inferred from homology"/>
<dbReference type="OrthoDB" id="9806150at2"/>
<comment type="caution">
    <text evidence="9">The sequence shown here is derived from an EMBL/GenBank/DDBJ whole genome shotgun (WGS) entry which is preliminary data.</text>
</comment>
<dbReference type="GO" id="GO:0006753">
    <property type="term" value="P:nucleoside phosphate metabolic process"/>
    <property type="evidence" value="ECO:0007669"/>
    <property type="project" value="TreeGrafter"/>
</dbReference>
<dbReference type="PROSITE" id="PS51462">
    <property type="entry name" value="NUDIX"/>
    <property type="match status" value="1"/>
</dbReference>
<keyword evidence="10" id="KW-1185">Reference proteome</keyword>
<protein>
    <recommendedName>
        <fullName evidence="4">GDP-mannose pyrophosphatase</fullName>
    </recommendedName>
    <alternativeName>
        <fullName evidence="6">GDP-mannose hydrolase</fullName>
    </alternativeName>
    <alternativeName>
        <fullName evidence="7">GDPMK</fullName>
    </alternativeName>
</protein>
<dbReference type="RefSeq" id="WP_111596935.1">
    <property type="nucleotide sequence ID" value="NZ_QLLL01000002.1"/>
</dbReference>
<dbReference type="InterPro" id="IPR015797">
    <property type="entry name" value="NUDIX_hydrolase-like_dom_sf"/>
</dbReference>
<organism evidence="9 10">
    <name type="scientific">Chitinophaga skermanii</name>
    <dbReference type="NCBI Taxonomy" id="331697"/>
    <lineage>
        <taxon>Bacteria</taxon>
        <taxon>Pseudomonadati</taxon>
        <taxon>Bacteroidota</taxon>
        <taxon>Chitinophagia</taxon>
        <taxon>Chitinophagales</taxon>
        <taxon>Chitinophagaceae</taxon>
        <taxon>Chitinophaga</taxon>
    </lineage>
</organism>
<evidence type="ECO:0000256" key="1">
    <source>
        <dbReference type="ARBA" id="ARBA00000847"/>
    </source>
</evidence>
<dbReference type="PANTHER" id="PTHR11839">
    <property type="entry name" value="UDP/ADP-SUGAR PYROPHOSPHATASE"/>
    <property type="match status" value="1"/>
</dbReference>
<dbReference type="GO" id="GO:0016787">
    <property type="term" value="F:hydrolase activity"/>
    <property type="evidence" value="ECO:0007669"/>
    <property type="project" value="UniProtKB-KW"/>
</dbReference>
<evidence type="ECO:0000256" key="7">
    <source>
        <dbReference type="ARBA" id="ARBA00032272"/>
    </source>
</evidence>